<comment type="caution">
    <text evidence="1">The sequence shown here is derived from an EMBL/GenBank/DDBJ whole genome shotgun (WGS) entry which is preliminary data.</text>
</comment>
<dbReference type="AlphaFoldDB" id="A0A850QIB0"/>
<sequence>MKTISFSMMLVVASVLLSGCGERDQSTTTKRGLVDEKAWNGAHNEFVAKGWSKGDKTSWENQVRVRGQYQNEYLKTN</sequence>
<proteinExistence type="predicted"/>
<evidence type="ECO:0000313" key="1">
    <source>
        <dbReference type="EMBL" id="NVO78869.1"/>
    </source>
</evidence>
<dbReference type="Proteomes" id="UP000588051">
    <property type="component" value="Unassembled WGS sequence"/>
</dbReference>
<evidence type="ECO:0000313" key="2">
    <source>
        <dbReference type="Proteomes" id="UP000588051"/>
    </source>
</evidence>
<organism evidence="1 2">
    <name type="scientific">Undibacterium oligocarboniphilum</name>
    <dbReference type="NCBI Taxonomy" id="666702"/>
    <lineage>
        <taxon>Bacteria</taxon>
        <taxon>Pseudomonadati</taxon>
        <taxon>Pseudomonadota</taxon>
        <taxon>Betaproteobacteria</taxon>
        <taxon>Burkholderiales</taxon>
        <taxon>Oxalobacteraceae</taxon>
        <taxon>Undibacterium</taxon>
    </lineage>
</organism>
<evidence type="ECO:0008006" key="3">
    <source>
        <dbReference type="Google" id="ProtNLM"/>
    </source>
</evidence>
<reference evidence="1 2" key="1">
    <citation type="submission" date="2020-06" db="EMBL/GenBank/DDBJ databases">
        <authorList>
            <person name="Qiu C."/>
            <person name="Liu Z."/>
        </authorList>
    </citation>
    <scope>NUCLEOTIDE SEQUENCE [LARGE SCALE GENOMIC DNA]</scope>
    <source>
        <strain evidence="1 2">EM 1</strain>
    </source>
</reference>
<accession>A0A850QIB0</accession>
<dbReference type="PROSITE" id="PS51257">
    <property type="entry name" value="PROKAR_LIPOPROTEIN"/>
    <property type="match status" value="1"/>
</dbReference>
<keyword evidence="2" id="KW-1185">Reference proteome</keyword>
<gene>
    <name evidence="1" type="ORF">HV832_13615</name>
</gene>
<protein>
    <recommendedName>
        <fullName evidence="3">Lipoprotein</fullName>
    </recommendedName>
</protein>
<dbReference type="RefSeq" id="WP_176804397.1">
    <property type="nucleotide sequence ID" value="NZ_JABXYJ010000007.1"/>
</dbReference>
<dbReference type="EMBL" id="JABXYJ010000007">
    <property type="protein sequence ID" value="NVO78869.1"/>
    <property type="molecule type" value="Genomic_DNA"/>
</dbReference>
<name>A0A850QIB0_9BURK</name>